<organism evidence="1 2">
    <name type="scientific">Cyanophage S-TIM5</name>
    <dbReference type="NCBI Taxonomy" id="1137745"/>
    <lineage>
        <taxon>Viruses</taxon>
        <taxon>Duplodnaviria</taxon>
        <taxon>Heunggongvirae</taxon>
        <taxon>Uroviricota</taxon>
        <taxon>Caudoviricetes</taxon>
        <taxon>Aurunvirus</taxon>
        <taxon>Aurunvirus STIM5</taxon>
    </lineage>
</organism>
<reference evidence="1 2" key="1">
    <citation type="journal article" date="2012" name="Proc. Natl. Acad. Sci. U.S.A.">
        <title>A novel lineage of myoviruses infecting cyanobacteria is widespread in the oceans.</title>
        <authorList>
            <person name="Sabehi G."/>
            <person name="Shaulov L."/>
            <person name="Silver D.H."/>
            <person name="Yanai I."/>
            <person name="Harel A."/>
            <person name="Lindell D."/>
        </authorList>
    </citation>
    <scope>NUCLEOTIDE SEQUENCE [LARGE SCALE GENOMIC DNA]</scope>
</reference>
<evidence type="ECO:0000313" key="1">
    <source>
        <dbReference type="EMBL" id="AEZ65624.1"/>
    </source>
</evidence>
<proteinExistence type="predicted"/>
<dbReference type="Proteomes" id="UP000007178">
    <property type="component" value="Segment"/>
</dbReference>
<accession>H6WG79</accession>
<dbReference type="RefSeq" id="YP_007006037.1">
    <property type="nucleotide sequence ID" value="NC_019516.2"/>
</dbReference>
<dbReference type="OrthoDB" id="16433at10239"/>
<name>H6WG79_9CAUD</name>
<sequence length="142" mass="16734">MGMFDTIRSSYDLGPGFTKELQTRDLSGLCECFWIDPQGRLFRIDYTGTQDWEKTPTEERTGHLDVYRSVPNGQRGRVCPYIMNGTIEVYPSKWTAYYAPFPRKLITFRDGILLVESDKSDSLIWKERYNSLKKWVKQHYET</sequence>
<dbReference type="EMBL" id="JQ245707">
    <property type="protein sequence ID" value="AEZ65624.1"/>
    <property type="molecule type" value="Genomic_DNA"/>
</dbReference>
<evidence type="ECO:0000313" key="2">
    <source>
        <dbReference type="Proteomes" id="UP000007178"/>
    </source>
</evidence>
<protein>
    <submittedName>
        <fullName evidence="1">Uncharacterized protein</fullName>
    </submittedName>
</protein>
<dbReference type="KEGG" id="vg:73726263"/>
<keyword evidence="2" id="KW-1185">Reference proteome</keyword>
<dbReference type="GeneID" id="73726263"/>